<evidence type="ECO:0000313" key="1">
    <source>
        <dbReference type="EMBL" id="KAI5662977.1"/>
    </source>
</evidence>
<dbReference type="Proteomes" id="UP001060085">
    <property type="component" value="Linkage Group LG05"/>
</dbReference>
<organism evidence="1 2">
    <name type="scientific">Catharanthus roseus</name>
    <name type="common">Madagascar periwinkle</name>
    <name type="synonym">Vinca rosea</name>
    <dbReference type="NCBI Taxonomy" id="4058"/>
    <lineage>
        <taxon>Eukaryota</taxon>
        <taxon>Viridiplantae</taxon>
        <taxon>Streptophyta</taxon>
        <taxon>Embryophyta</taxon>
        <taxon>Tracheophyta</taxon>
        <taxon>Spermatophyta</taxon>
        <taxon>Magnoliopsida</taxon>
        <taxon>eudicotyledons</taxon>
        <taxon>Gunneridae</taxon>
        <taxon>Pentapetalae</taxon>
        <taxon>asterids</taxon>
        <taxon>lamiids</taxon>
        <taxon>Gentianales</taxon>
        <taxon>Apocynaceae</taxon>
        <taxon>Rauvolfioideae</taxon>
        <taxon>Vinceae</taxon>
        <taxon>Catharanthinae</taxon>
        <taxon>Catharanthus</taxon>
    </lineage>
</organism>
<keyword evidence="2" id="KW-1185">Reference proteome</keyword>
<sequence>MEMTVPECKKARKEASRSILDVPDCVLGDIFTRLPIATILNCKRVCKSLYFTLSDPEFSKAYHKKPPFTSIVISLGNSAFCLLELNADNSYTIKRNSPQIFRNPPGFSKGSVRLLGSCNGLLLFLDNYSPERRDNLYISNPLLGEYALLPQPIEVLRVDDEAYGFGYSPKTGHYKVLRIIRRKWRPGKTEVHVCTIGVDEKWRIVGDNAPFPQANKYMEGRALGTSRFFEVNGAIHWIVEDLKRPDFIYSFVIGEEKVRPIPPPPSLSRRNWKTRLGVLSGCLCVFHSDGHPDLDIWCMKEYGVTESWNRTVMLGCSSTAPMFNDTYYPILMWTNGEILMSRCIGRLISYNPTTKLSTELTVKLDKHGMISSVPFIPSFLSLEESLNVQHIERVGRGQGLMVKDERSRISLMGKPENPVLTILQLPTNIFADILSRLDFTIYRCMFVCKTWYNFISDPYFGKTYFRNRKDVNLLLSNGASVYCCGLKADDENGVQPNIEKVFERSTRFNGSTQTFLGSCNGLICLSYSCSENQYLVYIFNPLLQEYEILPQPNVCSPVRDEAYGFGFSPASGCYKVLRILSIKQRPDNLEAQVHTVGIDKVWRRVEYHAPFAIPRKWQKSKNKARFSETTLNGALHWIPEDHKNVDFICSFDFGVEEFRPIPPPPGMGQRNSHTSVGVLRDCLCIFDSSSHLNLDIWWMKEYGVLNSWTKESILLSDITVRPNNRHVVVPIMSLRNGEILMSVGAGRLISYCPVKKRSKEIMINFAHDKYVAAAAAPYTTTFVSPKSAGRRGAASWTR</sequence>
<dbReference type="EMBL" id="CM044705">
    <property type="protein sequence ID" value="KAI5662977.1"/>
    <property type="molecule type" value="Genomic_DNA"/>
</dbReference>
<gene>
    <name evidence="1" type="ORF">M9H77_22300</name>
</gene>
<name>A0ACC0ARA6_CATRO</name>
<proteinExistence type="predicted"/>
<protein>
    <submittedName>
        <fullName evidence="1">Uncharacterized protein</fullName>
    </submittedName>
</protein>
<reference evidence="2" key="1">
    <citation type="journal article" date="2023" name="Nat. Plants">
        <title>Single-cell RNA sequencing provides a high-resolution roadmap for understanding the multicellular compartmentation of specialized metabolism.</title>
        <authorList>
            <person name="Sun S."/>
            <person name="Shen X."/>
            <person name="Li Y."/>
            <person name="Li Y."/>
            <person name="Wang S."/>
            <person name="Li R."/>
            <person name="Zhang H."/>
            <person name="Shen G."/>
            <person name="Guo B."/>
            <person name="Wei J."/>
            <person name="Xu J."/>
            <person name="St-Pierre B."/>
            <person name="Chen S."/>
            <person name="Sun C."/>
        </authorList>
    </citation>
    <scope>NUCLEOTIDE SEQUENCE [LARGE SCALE GENOMIC DNA]</scope>
</reference>
<comment type="caution">
    <text evidence="1">The sequence shown here is derived from an EMBL/GenBank/DDBJ whole genome shotgun (WGS) entry which is preliminary data.</text>
</comment>
<evidence type="ECO:0000313" key="2">
    <source>
        <dbReference type="Proteomes" id="UP001060085"/>
    </source>
</evidence>
<accession>A0ACC0ARA6</accession>